<dbReference type="GO" id="GO:0006355">
    <property type="term" value="P:regulation of DNA-templated transcription"/>
    <property type="evidence" value="ECO:0007669"/>
    <property type="project" value="InterPro"/>
</dbReference>
<evidence type="ECO:0000259" key="4">
    <source>
        <dbReference type="PROSITE" id="PS50043"/>
    </source>
</evidence>
<dbReference type="InterPro" id="IPR016032">
    <property type="entry name" value="Sig_transdc_resp-reg_C-effctor"/>
</dbReference>
<dbReference type="Pfam" id="PF08448">
    <property type="entry name" value="PAS_4"/>
    <property type="match status" value="1"/>
</dbReference>
<dbReference type="PANTHER" id="PTHR44688">
    <property type="entry name" value="DNA-BINDING TRANSCRIPTIONAL ACTIVATOR DEVR_DOSR"/>
    <property type="match status" value="1"/>
</dbReference>
<dbReference type="SUPFAM" id="SSF46894">
    <property type="entry name" value="C-terminal effector domain of the bipartite response regulators"/>
    <property type="match status" value="1"/>
</dbReference>
<dbReference type="Gene3D" id="1.10.10.10">
    <property type="entry name" value="Winged helix-like DNA-binding domain superfamily/Winged helix DNA-binding domain"/>
    <property type="match status" value="1"/>
</dbReference>
<evidence type="ECO:0000256" key="3">
    <source>
        <dbReference type="ARBA" id="ARBA00023163"/>
    </source>
</evidence>
<feature type="domain" description="HTH luxR-type" evidence="4">
    <location>
        <begin position="147"/>
        <end position="209"/>
    </location>
</feature>
<gene>
    <name evidence="5" type="ORF">BTJ39_09350</name>
</gene>
<dbReference type="InterPro" id="IPR013656">
    <property type="entry name" value="PAS_4"/>
</dbReference>
<proteinExistence type="predicted"/>
<accession>A0A1S8YM53</accession>
<keyword evidence="3" id="KW-0804">Transcription</keyword>
<dbReference type="Pfam" id="PF00196">
    <property type="entry name" value="GerE"/>
    <property type="match status" value="1"/>
</dbReference>
<evidence type="ECO:0000313" key="5">
    <source>
        <dbReference type="EMBL" id="OON40094.1"/>
    </source>
</evidence>
<sequence>MSGVADSLINGLISFWEISNEPWGAKDSNSQFIYANKKYNELLALPEGYDVAGHYDGELPASTAEFQEEFQQHDRKVETLLDRVTSIEIHPFAGHRYLQPWYFDKFPLMDAEGYCRGTIFHGRPVDIITIEKIKKINHQTSLIFTLPSEIFSPREWEIVFYLLQGCSTKEIGDTLSLSYRTVSNHIQNLYQKTATTCRKGLIDYCYERNMTNYVPENFFRQQKSIHLE</sequence>
<organism evidence="5 6">
    <name type="scientific">Izhakiella australiensis</name>
    <dbReference type="NCBI Taxonomy" id="1926881"/>
    <lineage>
        <taxon>Bacteria</taxon>
        <taxon>Pseudomonadati</taxon>
        <taxon>Pseudomonadota</taxon>
        <taxon>Gammaproteobacteria</taxon>
        <taxon>Enterobacterales</taxon>
        <taxon>Erwiniaceae</taxon>
        <taxon>Izhakiella</taxon>
    </lineage>
</organism>
<dbReference type="PROSITE" id="PS50043">
    <property type="entry name" value="HTH_LUXR_2"/>
    <property type="match status" value="1"/>
</dbReference>
<dbReference type="Proteomes" id="UP000190667">
    <property type="component" value="Unassembled WGS sequence"/>
</dbReference>
<dbReference type="EMBL" id="MRUL01000005">
    <property type="protein sequence ID" value="OON40094.1"/>
    <property type="molecule type" value="Genomic_DNA"/>
</dbReference>
<dbReference type="PROSITE" id="PS00622">
    <property type="entry name" value="HTH_LUXR_1"/>
    <property type="match status" value="1"/>
</dbReference>
<dbReference type="PRINTS" id="PR00038">
    <property type="entry name" value="HTHLUXR"/>
</dbReference>
<dbReference type="InterPro" id="IPR036388">
    <property type="entry name" value="WH-like_DNA-bd_sf"/>
</dbReference>
<keyword evidence="6" id="KW-1185">Reference proteome</keyword>
<evidence type="ECO:0000313" key="6">
    <source>
        <dbReference type="Proteomes" id="UP000190667"/>
    </source>
</evidence>
<dbReference type="CDD" id="cd06170">
    <property type="entry name" value="LuxR_C_like"/>
    <property type="match status" value="1"/>
</dbReference>
<name>A0A1S8YM53_9GAMM</name>
<protein>
    <submittedName>
        <fullName evidence="5">Helix-turn-helix transcriptional regulator</fullName>
    </submittedName>
</protein>
<reference evidence="5 6" key="1">
    <citation type="submission" date="2016-12" db="EMBL/GenBank/DDBJ databases">
        <title>Izhakiella australiana sp. nov. of genus Izhakiella isolated from Australian desert.</title>
        <authorList>
            <person name="Ji M."/>
        </authorList>
    </citation>
    <scope>NUCLEOTIDE SEQUENCE [LARGE SCALE GENOMIC DNA]</scope>
    <source>
        <strain evidence="5 6">D4N98</strain>
    </source>
</reference>
<dbReference type="OrthoDB" id="6191871at2"/>
<comment type="caution">
    <text evidence="5">The sequence shown here is derived from an EMBL/GenBank/DDBJ whole genome shotgun (WGS) entry which is preliminary data.</text>
</comment>
<dbReference type="InterPro" id="IPR000792">
    <property type="entry name" value="Tscrpt_reg_LuxR_C"/>
</dbReference>
<keyword evidence="2" id="KW-0238">DNA-binding</keyword>
<dbReference type="GO" id="GO:0003677">
    <property type="term" value="F:DNA binding"/>
    <property type="evidence" value="ECO:0007669"/>
    <property type="project" value="UniProtKB-KW"/>
</dbReference>
<dbReference type="AlphaFoldDB" id="A0A1S8YM53"/>
<keyword evidence="1" id="KW-0805">Transcription regulation</keyword>
<dbReference type="SMART" id="SM00421">
    <property type="entry name" value="HTH_LUXR"/>
    <property type="match status" value="1"/>
</dbReference>
<dbReference type="PANTHER" id="PTHR44688:SF16">
    <property type="entry name" value="DNA-BINDING TRANSCRIPTIONAL ACTIVATOR DEVR_DOSR"/>
    <property type="match status" value="1"/>
</dbReference>
<evidence type="ECO:0000256" key="2">
    <source>
        <dbReference type="ARBA" id="ARBA00023125"/>
    </source>
</evidence>
<evidence type="ECO:0000256" key="1">
    <source>
        <dbReference type="ARBA" id="ARBA00023015"/>
    </source>
</evidence>
<dbReference type="STRING" id="1926881.BTJ39_09350"/>